<dbReference type="PANTHER" id="PTHR46289:SF14">
    <property type="entry name" value="DUF4371 DOMAIN-CONTAINING PROTEIN"/>
    <property type="match status" value="1"/>
</dbReference>
<dbReference type="OrthoDB" id="6614314at2759"/>
<sequence length="271" mass="31218">AQAFIDKSDYEFEVLRTTRIKKVPRKHDERCTDERIQDPIQLFKINTVLPALDHVNNEMNKRFNPDHIGILKEISLFSLKRIEEIMKMPNLLPIDSFVKLCNTYKILDINRLRTEYLQFTSRFSEIKKTLILPTKLHTETELNISDDEELLFSDSSSSMEDNDNKTLKENKNSKSLIYIFNLLHSTGLDSVFSHLHSAIKIAVTLPVSSSSNERSFSKMKLVKTRLRSSTSEDRLEGLVKISCESDIMIGKDLVIDIFAHKSSVLIKSLIL</sequence>
<accession>A0A6G0VSA4</accession>
<gene>
    <name evidence="1" type="ORF">FWK35_00036406</name>
</gene>
<dbReference type="Proteomes" id="UP000478052">
    <property type="component" value="Unassembled WGS sequence"/>
</dbReference>
<feature type="non-terminal residue" evidence="1">
    <location>
        <position position="1"/>
    </location>
</feature>
<dbReference type="AlphaFoldDB" id="A0A6G0VSA4"/>
<evidence type="ECO:0000313" key="1">
    <source>
        <dbReference type="EMBL" id="KAF0707752.1"/>
    </source>
</evidence>
<name>A0A6G0VSA4_APHCR</name>
<dbReference type="InterPro" id="IPR052958">
    <property type="entry name" value="IFN-induced_PKR_regulator"/>
</dbReference>
<keyword evidence="2" id="KW-1185">Reference proteome</keyword>
<dbReference type="PANTHER" id="PTHR46289">
    <property type="entry name" value="52 KDA REPRESSOR OF THE INHIBITOR OF THE PROTEIN KINASE-LIKE PROTEIN-RELATED"/>
    <property type="match status" value="1"/>
</dbReference>
<protein>
    <submittedName>
        <fullName evidence="1">Zinc finger MYM-type protein 1-like isoform X2</fullName>
    </submittedName>
</protein>
<evidence type="ECO:0000313" key="2">
    <source>
        <dbReference type="Proteomes" id="UP000478052"/>
    </source>
</evidence>
<comment type="caution">
    <text evidence="1">The sequence shown here is derived from an EMBL/GenBank/DDBJ whole genome shotgun (WGS) entry which is preliminary data.</text>
</comment>
<proteinExistence type="predicted"/>
<dbReference type="EMBL" id="VUJU01012413">
    <property type="protein sequence ID" value="KAF0707752.1"/>
    <property type="molecule type" value="Genomic_DNA"/>
</dbReference>
<organism evidence="1 2">
    <name type="scientific">Aphis craccivora</name>
    <name type="common">Cowpea aphid</name>
    <dbReference type="NCBI Taxonomy" id="307492"/>
    <lineage>
        <taxon>Eukaryota</taxon>
        <taxon>Metazoa</taxon>
        <taxon>Ecdysozoa</taxon>
        <taxon>Arthropoda</taxon>
        <taxon>Hexapoda</taxon>
        <taxon>Insecta</taxon>
        <taxon>Pterygota</taxon>
        <taxon>Neoptera</taxon>
        <taxon>Paraneoptera</taxon>
        <taxon>Hemiptera</taxon>
        <taxon>Sternorrhyncha</taxon>
        <taxon>Aphidomorpha</taxon>
        <taxon>Aphidoidea</taxon>
        <taxon>Aphididae</taxon>
        <taxon>Aphidini</taxon>
        <taxon>Aphis</taxon>
        <taxon>Aphis</taxon>
    </lineage>
</organism>
<feature type="non-terminal residue" evidence="1">
    <location>
        <position position="271"/>
    </location>
</feature>
<reference evidence="1 2" key="1">
    <citation type="submission" date="2019-08" db="EMBL/GenBank/DDBJ databases">
        <title>Whole genome of Aphis craccivora.</title>
        <authorList>
            <person name="Voronova N.V."/>
            <person name="Shulinski R.S."/>
            <person name="Bandarenka Y.V."/>
            <person name="Zhorov D.G."/>
            <person name="Warner D."/>
        </authorList>
    </citation>
    <scope>NUCLEOTIDE SEQUENCE [LARGE SCALE GENOMIC DNA]</scope>
    <source>
        <strain evidence="1">180601</strain>
        <tissue evidence="1">Whole Body</tissue>
    </source>
</reference>